<dbReference type="PANTHER" id="PTHR35249:SF2">
    <property type="entry name" value="DYNEIN REGULATORY COMPLEX SUBUNIT 7"/>
    <property type="match status" value="1"/>
</dbReference>
<feature type="domain" description="CEP76/DRC7 peptidase-like" evidence="16">
    <location>
        <begin position="315"/>
        <end position="386"/>
    </location>
</feature>
<feature type="coiled-coil region" evidence="14">
    <location>
        <begin position="732"/>
        <end position="761"/>
    </location>
</feature>
<dbReference type="GO" id="GO:0030154">
    <property type="term" value="P:cell differentiation"/>
    <property type="evidence" value="ECO:0007669"/>
    <property type="project" value="UniProtKB-KW"/>
</dbReference>
<sequence length="882" mass="103306">MTILPGGVLLGHSLPLQQPEFAVNTKLVRLGKMDENAENNPEQANNKAEDAEEAEGELSVDDLRAELEKIDVQVPEVEISEVHLQQEDMYSEFPVSYKENTNKEKLILAYAENFRRQYVHLYRDRKLLFLNPVNECGMEKFVSTTIRPTLLPFQELYSYENCAEFVADYLEFQALDPPVDLPNQLVSPTTALKRQKGNSFDFATLLCSMLLGAGYDAYCVSGYATREICLMDQTRDVCPLMKKKGELKSEEKKKEVRKYQVKPPKDLRSKFDLKMQARREAEEEAKAAERRREEEARISELEKPKPDALHGLRIHCWVLVLSGKREVPDSFFIEPLTGNTYPTEDDKFLGIESVWNHQNYWVNMQDCSNGCKDLSFDLGDSAKWEYLLHSSEKPSLEIPDVEAELYEGLDDDEEEQEDEKHLEMPPSWVHPILVTPKEYETRCPLGKKTILYKKARLEKFARYLLKDGMITKLSAYDDYELKNLVSAKEWFVNRQDKLELRVHNHRTGLITEYMLQGRLDCMKEHTYKSGSPGPETDRTMVFYDKARVDGLVKREETPTEMTEHFKDRDDFLYYRHVLFSKRMKKFGASTDANHRPILKITERFHRNREKPASEDVSECVFHIAEDRIQLTFHCEDNRVTASTREFIKPPNANDKSQVITMTPDMTSTFQVDTTKKSPKNLYIYNMLVSLVEAEDQSVQAIRASEEEIKECLLERIREETVSELSISVYDTERNEKAKQHRKELERQQLEEKLRRQEQELDYLAPFLAQMGDPDKIARQQAFKLKEDCLADLKQRLIDKANLIQSRFEKETQELQKRQQWYQQNQVSMTKEDEEEYLAYCSEAMFRIHILELRLNRHKEMAPHKYMALEQKIRTDGRLSDYF</sequence>
<organism evidence="19 20">
    <name type="scientific">Branchiostoma belcheri</name>
    <name type="common">Amphioxus</name>
    <dbReference type="NCBI Taxonomy" id="7741"/>
    <lineage>
        <taxon>Eukaryota</taxon>
        <taxon>Metazoa</taxon>
        <taxon>Chordata</taxon>
        <taxon>Cephalochordata</taxon>
        <taxon>Leptocardii</taxon>
        <taxon>Amphioxiformes</taxon>
        <taxon>Branchiostomatidae</taxon>
        <taxon>Branchiostoma</taxon>
    </lineage>
</organism>
<keyword evidence="8 14" id="KW-0175">Coiled coil</keyword>
<dbReference type="SUPFAM" id="SSF54001">
    <property type="entry name" value="Cysteine proteinases"/>
    <property type="match status" value="1"/>
</dbReference>
<dbReference type="GO" id="GO:0030317">
    <property type="term" value="P:flagellated sperm motility"/>
    <property type="evidence" value="ECO:0007669"/>
    <property type="project" value="TreeGrafter"/>
</dbReference>
<dbReference type="GeneID" id="109487978"/>
<feature type="region of interest" description="Disordered" evidence="15">
    <location>
        <begin position="278"/>
        <end position="299"/>
    </location>
</feature>
<dbReference type="InterPro" id="IPR056292">
    <property type="entry name" value="DRC7_C"/>
</dbReference>
<evidence type="ECO:0000256" key="5">
    <source>
        <dbReference type="ARBA" id="ARBA00022782"/>
    </source>
</evidence>
<evidence type="ECO:0000259" key="18">
    <source>
        <dbReference type="Pfam" id="PF24671"/>
    </source>
</evidence>
<dbReference type="AlphaFoldDB" id="A0A6P5AZQ8"/>
<dbReference type="InterPro" id="IPR038765">
    <property type="entry name" value="Papain-like_cys_pep_sf"/>
</dbReference>
<evidence type="ECO:0000256" key="3">
    <source>
        <dbReference type="ARBA" id="ARBA00021303"/>
    </source>
</evidence>
<evidence type="ECO:0000256" key="7">
    <source>
        <dbReference type="ARBA" id="ARBA00022871"/>
    </source>
</evidence>
<evidence type="ECO:0000256" key="12">
    <source>
        <dbReference type="ARBA" id="ARBA00031627"/>
    </source>
</evidence>
<dbReference type="KEGG" id="bbel:109487978"/>
<dbReference type="InterPro" id="IPR056290">
    <property type="entry name" value="CEPT76/DRC7_peptidase-like_dom"/>
</dbReference>
<evidence type="ECO:0000256" key="11">
    <source>
        <dbReference type="ARBA" id="ARBA00023273"/>
    </source>
</evidence>
<keyword evidence="9" id="KW-0969">Cilium</keyword>
<dbReference type="Pfam" id="PF24656">
    <property type="entry name" value="CEPT76_peptidase"/>
    <property type="match status" value="1"/>
</dbReference>
<evidence type="ECO:0000313" key="20">
    <source>
        <dbReference type="RefSeq" id="XP_019647671.1"/>
    </source>
</evidence>
<keyword evidence="6" id="KW-0282">Flagellum</keyword>
<evidence type="ECO:0000256" key="14">
    <source>
        <dbReference type="SAM" id="Coils"/>
    </source>
</evidence>
<proteinExistence type="inferred from homology"/>
<dbReference type="RefSeq" id="XP_019647671.1">
    <property type="nucleotide sequence ID" value="XM_019792112.1"/>
</dbReference>
<keyword evidence="11" id="KW-0966">Cell projection</keyword>
<evidence type="ECO:0000256" key="4">
    <source>
        <dbReference type="ARBA" id="ARBA00022490"/>
    </source>
</evidence>
<feature type="region of interest" description="Disordered" evidence="15">
    <location>
        <begin position="34"/>
        <end position="56"/>
    </location>
</feature>
<evidence type="ECO:0000256" key="1">
    <source>
        <dbReference type="ARBA" id="ARBA00004611"/>
    </source>
</evidence>
<keyword evidence="5" id="KW-0221">Differentiation</keyword>
<evidence type="ECO:0000256" key="9">
    <source>
        <dbReference type="ARBA" id="ARBA00023069"/>
    </source>
</evidence>
<dbReference type="InterPro" id="IPR056291">
    <property type="entry name" value="MORN_DRC7"/>
</dbReference>
<dbReference type="GO" id="GO:0031514">
    <property type="term" value="C:motile cilium"/>
    <property type="evidence" value="ECO:0007669"/>
    <property type="project" value="TreeGrafter"/>
</dbReference>
<evidence type="ECO:0000256" key="2">
    <source>
        <dbReference type="ARBA" id="ARBA00010738"/>
    </source>
</evidence>
<dbReference type="InterPro" id="IPR033551">
    <property type="entry name" value="DRC7/lobo"/>
</dbReference>
<keyword evidence="19" id="KW-1185">Reference proteome</keyword>
<feature type="domain" description="Dynein regulatory complex subunit 7 MORN" evidence="17">
    <location>
        <begin position="444"/>
        <end position="727"/>
    </location>
</feature>
<feature type="domain" description="Dynein regulatory complex subunit 7 C-terminal" evidence="18">
    <location>
        <begin position="775"/>
        <end position="880"/>
    </location>
</feature>
<dbReference type="PANTHER" id="PTHR35249">
    <property type="entry name" value="DYNEIN REGULATORY COMPLEX SUBUNIT 7"/>
    <property type="match status" value="1"/>
</dbReference>
<dbReference type="Pfam" id="PF24671">
    <property type="entry name" value="DRC7_C"/>
    <property type="match status" value="1"/>
</dbReference>
<dbReference type="Proteomes" id="UP000515135">
    <property type="component" value="Unplaced"/>
</dbReference>
<reference evidence="20" key="1">
    <citation type="submission" date="2025-08" db="UniProtKB">
        <authorList>
            <consortium name="RefSeq"/>
        </authorList>
    </citation>
    <scope>IDENTIFICATION</scope>
    <source>
        <tissue evidence="20">Gonad</tissue>
    </source>
</reference>
<evidence type="ECO:0000256" key="6">
    <source>
        <dbReference type="ARBA" id="ARBA00022846"/>
    </source>
</evidence>
<evidence type="ECO:0000259" key="16">
    <source>
        <dbReference type="Pfam" id="PF24656"/>
    </source>
</evidence>
<evidence type="ECO:0000256" key="10">
    <source>
        <dbReference type="ARBA" id="ARBA00023212"/>
    </source>
</evidence>
<protein>
    <recommendedName>
        <fullName evidence="3">Dynein regulatory complex subunit 7</fullName>
    </recommendedName>
    <alternativeName>
        <fullName evidence="12">Coiled-coil domain-containing protein 135</fullName>
    </alternativeName>
    <alternativeName>
        <fullName evidence="13">Coiled-coil domain-containing protein lobo homolog</fullName>
    </alternativeName>
</protein>
<evidence type="ECO:0000313" key="19">
    <source>
        <dbReference type="Proteomes" id="UP000515135"/>
    </source>
</evidence>
<dbReference type="OrthoDB" id="10262874at2759"/>
<evidence type="ECO:0000256" key="8">
    <source>
        <dbReference type="ARBA" id="ARBA00023054"/>
    </source>
</evidence>
<dbReference type="Pfam" id="PF24667">
    <property type="entry name" value="MORN_DRC7"/>
    <property type="match status" value="1"/>
</dbReference>
<evidence type="ECO:0000256" key="13">
    <source>
        <dbReference type="ARBA" id="ARBA00031733"/>
    </source>
</evidence>
<comment type="subcellular location">
    <subcellularLocation>
        <location evidence="1">Cytoplasm</location>
        <location evidence="1">Cytoskeleton</location>
        <location evidence="1">Flagellum axoneme</location>
    </subcellularLocation>
</comment>
<keyword evidence="7" id="KW-0744">Spermatogenesis</keyword>
<accession>A0A6P5AZQ8</accession>
<evidence type="ECO:0000259" key="17">
    <source>
        <dbReference type="Pfam" id="PF24667"/>
    </source>
</evidence>
<gene>
    <name evidence="20" type="primary">LOC109487978</name>
</gene>
<keyword evidence="4" id="KW-0963">Cytoplasm</keyword>
<name>A0A6P5AZQ8_BRABE</name>
<evidence type="ECO:0000256" key="15">
    <source>
        <dbReference type="SAM" id="MobiDB-lite"/>
    </source>
</evidence>
<comment type="similarity">
    <text evidence="2">Belongs to the DRC7 family.</text>
</comment>
<keyword evidence="10" id="KW-0206">Cytoskeleton</keyword>
<dbReference type="GO" id="GO:0007283">
    <property type="term" value="P:spermatogenesis"/>
    <property type="evidence" value="ECO:0007669"/>
    <property type="project" value="UniProtKB-KW"/>
</dbReference>